<keyword evidence="5" id="KW-1185">Reference proteome</keyword>
<dbReference type="GO" id="GO:0016829">
    <property type="term" value="F:lyase activity"/>
    <property type="evidence" value="ECO:0007669"/>
    <property type="project" value="InterPro"/>
</dbReference>
<dbReference type="Gene3D" id="1.10.4100.10">
    <property type="entry name" value="2-methylcitrate dehydratase PrpD"/>
    <property type="match status" value="1"/>
</dbReference>
<organism evidence="4 5">
    <name type="scientific">Prosthecodimorpha hirschii</name>
    <dbReference type="NCBI Taxonomy" id="665126"/>
    <lineage>
        <taxon>Bacteria</taxon>
        <taxon>Pseudomonadati</taxon>
        <taxon>Pseudomonadota</taxon>
        <taxon>Alphaproteobacteria</taxon>
        <taxon>Hyphomicrobiales</taxon>
        <taxon>Ancalomicrobiaceae</taxon>
        <taxon>Prosthecodimorpha</taxon>
    </lineage>
</organism>
<feature type="domain" description="MmgE/PrpD C-terminal" evidence="3">
    <location>
        <begin position="281"/>
        <end position="438"/>
    </location>
</feature>
<dbReference type="AlphaFoldDB" id="A0A0P6VWY2"/>
<dbReference type="InterPro" id="IPR005656">
    <property type="entry name" value="MmgE_PrpD"/>
</dbReference>
<dbReference type="Pfam" id="PF03972">
    <property type="entry name" value="MmgE_PrpD_N"/>
    <property type="match status" value="1"/>
</dbReference>
<dbReference type="SUPFAM" id="SSF103378">
    <property type="entry name" value="2-methylcitrate dehydratase PrpD"/>
    <property type="match status" value="1"/>
</dbReference>
<dbReference type="PANTHER" id="PTHR16943:SF8">
    <property type="entry name" value="2-METHYLCITRATE DEHYDRATASE"/>
    <property type="match status" value="1"/>
</dbReference>
<dbReference type="Pfam" id="PF19305">
    <property type="entry name" value="MmgE_PrpD_C"/>
    <property type="match status" value="1"/>
</dbReference>
<sequence length="470" mass="48280">MSTDPRDDVPATGATELARLAAFASALRWDAVPAGVAAKVKVHLLDTLGAALAGTRSQEFALVLGTIEPHGGTGARIWGTDRRASARDAALVNGVAAHVFELDDTGGCDHSGAVVVPAVLAAAEGRSVSGPELLTAIVVGYEVGRRLLEAAGGYDRHNGDGWHSTGTCGTVGAAAAVARLWRLDAAATAHAITAATSFSSGLWAFIHDGAQTKKVHAGRAAEGGLFAAQLARAGFRGPAQVFDDVWGGFFRSFGHGAGDPSRFTADLGTVYKLSRVSLKPYAACRGTHSAIDAVGDLLAETGRTGETVDGVDVRVSGLLMGMCGRREAEPLAAAQMSLPLALALRLVHGEPGLSAYAQARRHDASVAAVLDRITLAVDEGFAPLDEPIVTLRFRDGTRAEKRVPRPTGSVERPMTPAAIDAKFAELAGLALSAEAAAAVAGLVATLPESQDVEPLLACLTGAGPVADPFR</sequence>
<comment type="similarity">
    <text evidence="1">Belongs to the PrpD family.</text>
</comment>
<accession>A0A0P6VWY2</accession>
<dbReference type="InterPro" id="IPR045336">
    <property type="entry name" value="MmgE_PrpD_N"/>
</dbReference>
<evidence type="ECO:0000259" key="3">
    <source>
        <dbReference type="Pfam" id="PF19305"/>
    </source>
</evidence>
<dbReference type="PANTHER" id="PTHR16943">
    <property type="entry name" value="2-METHYLCITRATE DEHYDRATASE-RELATED"/>
    <property type="match status" value="1"/>
</dbReference>
<dbReference type="Gene3D" id="3.30.1330.120">
    <property type="entry name" value="2-methylcitrate dehydratase PrpD"/>
    <property type="match status" value="1"/>
</dbReference>
<evidence type="ECO:0000313" key="5">
    <source>
        <dbReference type="Proteomes" id="UP000048984"/>
    </source>
</evidence>
<dbReference type="InterPro" id="IPR042183">
    <property type="entry name" value="MmgE/PrpD_sf_1"/>
</dbReference>
<feature type="domain" description="MmgE/PrpD N-terminal" evidence="2">
    <location>
        <begin position="19"/>
        <end position="256"/>
    </location>
</feature>
<evidence type="ECO:0000256" key="1">
    <source>
        <dbReference type="ARBA" id="ARBA00006174"/>
    </source>
</evidence>
<protein>
    <submittedName>
        <fullName evidence="4">2-methylcitrate dehydratase</fullName>
    </submittedName>
</protein>
<dbReference type="Proteomes" id="UP000048984">
    <property type="component" value="Unassembled WGS sequence"/>
</dbReference>
<evidence type="ECO:0000313" key="4">
    <source>
        <dbReference type="EMBL" id="KPL55898.1"/>
    </source>
</evidence>
<gene>
    <name evidence="4" type="ORF">ABB55_14585</name>
</gene>
<name>A0A0P6VWY2_9HYPH</name>
<dbReference type="STRING" id="665126.ABB55_14585"/>
<evidence type="ECO:0000259" key="2">
    <source>
        <dbReference type="Pfam" id="PF03972"/>
    </source>
</evidence>
<dbReference type="EMBL" id="LJYW01000001">
    <property type="protein sequence ID" value="KPL55898.1"/>
    <property type="molecule type" value="Genomic_DNA"/>
</dbReference>
<reference evidence="4 5" key="1">
    <citation type="submission" date="2015-09" db="EMBL/GenBank/DDBJ databases">
        <authorList>
            <person name="Jackson K.R."/>
            <person name="Lunt B.L."/>
            <person name="Fisher J.N.B."/>
            <person name="Gardner A.V."/>
            <person name="Bailey M.E."/>
            <person name="Deus L.M."/>
            <person name="Earl A.S."/>
            <person name="Gibby P.D."/>
            <person name="Hartmann K.A."/>
            <person name="Liu J.E."/>
            <person name="Manci A.M."/>
            <person name="Nielsen D.A."/>
            <person name="Solomon M.B."/>
            <person name="Breakwell D.P."/>
            <person name="Burnett S.H."/>
            <person name="Grose J.H."/>
        </authorList>
    </citation>
    <scope>NUCLEOTIDE SEQUENCE [LARGE SCALE GENOMIC DNA]</scope>
    <source>
        <strain evidence="4 5">16</strain>
    </source>
</reference>
<dbReference type="InterPro" id="IPR036148">
    <property type="entry name" value="MmgE/PrpD_sf"/>
</dbReference>
<dbReference type="InterPro" id="IPR042188">
    <property type="entry name" value="MmgE/PrpD_sf_2"/>
</dbReference>
<comment type="caution">
    <text evidence="4">The sequence shown here is derived from an EMBL/GenBank/DDBJ whole genome shotgun (WGS) entry which is preliminary data.</text>
</comment>
<reference evidence="4 5" key="2">
    <citation type="submission" date="2015-10" db="EMBL/GenBank/DDBJ databases">
        <title>Draft Genome Sequence of Prosthecomicrobium hirschii ATCC 27832.</title>
        <authorList>
            <person name="Daniel J."/>
            <person name="Givan S.A."/>
            <person name="Brun Y.V."/>
            <person name="Brown P.J."/>
        </authorList>
    </citation>
    <scope>NUCLEOTIDE SEQUENCE [LARGE SCALE GENOMIC DNA]</scope>
    <source>
        <strain evidence="4 5">16</strain>
    </source>
</reference>
<proteinExistence type="inferred from homology"/>
<dbReference type="InterPro" id="IPR045337">
    <property type="entry name" value="MmgE_PrpD_C"/>
</dbReference>